<dbReference type="PANTHER" id="PTHR37610:SF97">
    <property type="entry name" value="RETROTRANSPOSON GAG DOMAIN-CONTAINING PROTEIN"/>
    <property type="match status" value="1"/>
</dbReference>
<accession>A0AAP0B996</accession>
<gene>
    <name evidence="1" type="ORF">KSP39_PZI015872</name>
</gene>
<dbReference type="AlphaFoldDB" id="A0AAP0B996"/>
<protein>
    <recommendedName>
        <fullName evidence="3">Retrotransposon gag domain-containing protein</fullName>
    </recommendedName>
</protein>
<evidence type="ECO:0000313" key="2">
    <source>
        <dbReference type="Proteomes" id="UP001418222"/>
    </source>
</evidence>
<evidence type="ECO:0008006" key="3">
    <source>
        <dbReference type="Google" id="ProtNLM"/>
    </source>
</evidence>
<dbReference type="Proteomes" id="UP001418222">
    <property type="component" value="Unassembled WGS sequence"/>
</dbReference>
<organism evidence="1 2">
    <name type="scientific">Platanthera zijinensis</name>
    <dbReference type="NCBI Taxonomy" id="2320716"/>
    <lineage>
        <taxon>Eukaryota</taxon>
        <taxon>Viridiplantae</taxon>
        <taxon>Streptophyta</taxon>
        <taxon>Embryophyta</taxon>
        <taxon>Tracheophyta</taxon>
        <taxon>Spermatophyta</taxon>
        <taxon>Magnoliopsida</taxon>
        <taxon>Liliopsida</taxon>
        <taxon>Asparagales</taxon>
        <taxon>Orchidaceae</taxon>
        <taxon>Orchidoideae</taxon>
        <taxon>Orchideae</taxon>
        <taxon>Orchidinae</taxon>
        <taxon>Platanthera</taxon>
    </lineage>
</organism>
<dbReference type="PANTHER" id="PTHR37610">
    <property type="entry name" value="CCHC-TYPE DOMAIN-CONTAINING PROTEIN"/>
    <property type="match status" value="1"/>
</dbReference>
<evidence type="ECO:0000313" key="1">
    <source>
        <dbReference type="EMBL" id="KAK8933758.1"/>
    </source>
</evidence>
<reference evidence="1 2" key="1">
    <citation type="journal article" date="2022" name="Nat. Plants">
        <title>Genomes of leafy and leafless Platanthera orchids illuminate the evolution of mycoheterotrophy.</title>
        <authorList>
            <person name="Li M.H."/>
            <person name="Liu K.W."/>
            <person name="Li Z."/>
            <person name="Lu H.C."/>
            <person name="Ye Q.L."/>
            <person name="Zhang D."/>
            <person name="Wang J.Y."/>
            <person name="Li Y.F."/>
            <person name="Zhong Z.M."/>
            <person name="Liu X."/>
            <person name="Yu X."/>
            <person name="Liu D.K."/>
            <person name="Tu X.D."/>
            <person name="Liu B."/>
            <person name="Hao Y."/>
            <person name="Liao X.Y."/>
            <person name="Jiang Y.T."/>
            <person name="Sun W.H."/>
            <person name="Chen J."/>
            <person name="Chen Y.Q."/>
            <person name="Ai Y."/>
            <person name="Zhai J.W."/>
            <person name="Wu S.S."/>
            <person name="Zhou Z."/>
            <person name="Hsiao Y.Y."/>
            <person name="Wu W.L."/>
            <person name="Chen Y.Y."/>
            <person name="Lin Y.F."/>
            <person name="Hsu J.L."/>
            <person name="Li C.Y."/>
            <person name="Wang Z.W."/>
            <person name="Zhao X."/>
            <person name="Zhong W.Y."/>
            <person name="Ma X.K."/>
            <person name="Ma L."/>
            <person name="Huang J."/>
            <person name="Chen G.Z."/>
            <person name="Huang M.Z."/>
            <person name="Huang L."/>
            <person name="Peng D.H."/>
            <person name="Luo Y.B."/>
            <person name="Zou S.Q."/>
            <person name="Chen S.P."/>
            <person name="Lan S."/>
            <person name="Tsai W.C."/>
            <person name="Van de Peer Y."/>
            <person name="Liu Z.J."/>
        </authorList>
    </citation>
    <scope>NUCLEOTIDE SEQUENCE [LARGE SCALE GENOMIC DNA]</scope>
    <source>
        <strain evidence="1">Lor287</strain>
    </source>
</reference>
<comment type="caution">
    <text evidence="1">The sequence shown here is derived from an EMBL/GenBank/DDBJ whole genome shotgun (WGS) entry which is preliminary data.</text>
</comment>
<dbReference type="EMBL" id="JBBWWQ010000013">
    <property type="protein sequence ID" value="KAK8933758.1"/>
    <property type="molecule type" value="Genomic_DNA"/>
</dbReference>
<sequence length="83" mass="9269">MNSIDKAIQPSVTYLESAKAVWDELGECFTIGNAPRVYELKNEIASFCQQGMTIKTYYTNLKGLWDELSSHSKIPTCTCDAAK</sequence>
<keyword evidence="2" id="KW-1185">Reference proteome</keyword>
<proteinExistence type="predicted"/>
<name>A0AAP0B996_9ASPA</name>